<evidence type="ECO:0000256" key="2">
    <source>
        <dbReference type="ARBA" id="ARBA00011322"/>
    </source>
</evidence>
<comment type="similarity">
    <text evidence="1">Belongs to the SMC family. SbcC subfamily.</text>
</comment>
<proteinExistence type="inferred from homology"/>
<dbReference type="InterPro" id="IPR026866">
    <property type="entry name" value="CR006_AAA"/>
</dbReference>
<evidence type="ECO:0000313" key="5">
    <source>
        <dbReference type="EMBL" id="KRM67974.1"/>
    </source>
</evidence>
<dbReference type="Gene3D" id="3.40.50.300">
    <property type="entry name" value="P-loop containing nucleotide triphosphate hydrolases"/>
    <property type="match status" value="1"/>
</dbReference>
<dbReference type="PANTHER" id="PTHR32114">
    <property type="entry name" value="ABC TRANSPORTER ABCH.3"/>
    <property type="match status" value="1"/>
</dbReference>
<keyword evidence="6" id="KW-1185">Reference proteome</keyword>
<dbReference type="PANTHER" id="PTHR32114:SF2">
    <property type="entry name" value="ABC TRANSPORTER ABCH.3"/>
    <property type="match status" value="1"/>
</dbReference>
<sequence>MIFMIDKILEINNYSRFNTKNMGGIPNNGHLKKINGIYAPNGTGKTSLALLFQSLSNKNSNIILKKDSVLEKNSPEISLIMKENNKEYKESFNNKAWQSQKLYPDIKVFNSYYVNNNVYTFTLNDDNFILKEFLLKEDYGRYDHLLDKMYIINKKIHNIKRNRHNFRHNFMKKKNINVDNINRHIKDNEIYKKYNSRINENTEIIICIYSEIEKLIKKAIPSFISYTNKIMSKFTENISVADAKLVVNHSINFNNNIKFILVFTLDVLGYKNPKDRDSVGFDYTLSDGDKSALSLASFFARLNISSTSDDKNKTIIIDDPFNSFDTGRKEMTINLLSNIAKKFGQIVLLTHDKDFLFDFYENTKFIESSNFNMLQIMPSGKNVSFKKLQKRSKGNSIAENVEKLNLFLKRGPNNDSLIDILRMLRPLIEDIFKIKFPEFFLDGTWLSTYIKYIEKSKTNDHYKKFYKLYEYISDFYSLLKYTSKYHHSTYDDDININELNNFVKLTLFLFDKI</sequence>
<name>A0A0R2AWC2_9LACO</name>
<protein>
    <recommendedName>
        <fullName evidence="3">Nuclease SbcCD subunit C</fullName>
    </recommendedName>
</protein>
<reference evidence="5 6" key="1">
    <citation type="journal article" date="2015" name="Genome Announc.">
        <title>Expanding the biotechnology potential of lactobacilli through comparative genomics of 213 strains and associated genera.</title>
        <authorList>
            <person name="Sun Z."/>
            <person name="Harris H.M."/>
            <person name="McCann A."/>
            <person name="Guo C."/>
            <person name="Argimon S."/>
            <person name="Zhang W."/>
            <person name="Yang X."/>
            <person name="Jeffery I.B."/>
            <person name="Cooney J.C."/>
            <person name="Kagawa T.F."/>
            <person name="Liu W."/>
            <person name="Song Y."/>
            <person name="Salvetti E."/>
            <person name="Wrobel A."/>
            <person name="Rasinkangas P."/>
            <person name="Parkhill J."/>
            <person name="Rea M.C."/>
            <person name="O'Sullivan O."/>
            <person name="Ritari J."/>
            <person name="Douillard F.P."/>
            <person name="Paul Ross R."/>
            <person name="Yang R."/>
            <person name="Briner A.E."/>
            <person name="Felis G.E."/>
            <person name="de Vos W.M."/>
            <person name="Barrangou R."/>
            <person name="Klaenhammer T.R."/>
            <person name="Caufield P.W."/>
            <person name="Cui Y."/>
            <person name="Zhang H."/>
            <person name="O'Toole P.W."/>
        </authorList>
    </citation>
    <scope>NUCLEOTIDE SEQUENCE [LARGE SCALE GENOMIC DNA]</scope>
    <source>
        <strain evidence="5 6">DSM 23829</strain>
    </source>
</reference>
<accession>A0A0R2AWC2</accession>
<dbReference type="EMBL" id="AYYQ01000033">
    <property type="protein sequence ID" value="KRM67974.1"/>
    <property type="molecule type" value="Genomic_DNA"/>
</dbReference>
<evidence type="ECO:0000256" key="1">
    <source>
        <dbReference type="ARBA" id="ARBA00006930"/>
    </source>
</evidence>
<dbReference type="Proteomes" id="UP000052012">
    <property type="component" value="Unassembled WGS sequence"/>
</dbReference>
<feature type="domain" description="Protein CR006 P-loop" evidence="4">
    <location>
        <begin position="282"/>
        <end position="497"/>
    </location>
</feature>
<gene>
    <name evidence="5" type="ORF">FD06_GL000336</name>
</gene>
<evidence type="ECO:0000259" key="4">
    <source>
        <dbReference type="Pfam" id="PF13166"/>
    </source>
</evidence>
<dbReference type="SUPFAM" id="SSF52540">
    <property type="entry name" value="P-loop containing nucleoside triphosphate hydrolases"/>
    <property type="match status" value="1"/>
</dbReference>
<dbReference type="InterPro" id="IPR027417">
    <property type="entry name" value="P-loop_NTPase"/>
</dbReference>
<evidence type="ECO:0000256" key="3">
    <source>
        <dbReference type="ARBA" id="ARBA00013368"/>
    </source>
</evidence>
<dbReference type="CDD" id="cd00267">
    <property type="entry name" value="ABC_ATPase"/>
    <property type="match status" value="1"/>
</dbReference>
<comment type="caution">
    <text evidence="5">The sequence shown here is derived from an EMBL/GenBank/DDBJ whole genome shotgun (WGS) entry which is preliminary data.</text>
</comment>
<dbReference type="OrthoDB" id="9789562at2"/>
<dbReference type="PATRIC" id="fig|1423781.4.peg.345"/>
<evidence type="ECO:0000313" key="6">
    <source>
        <dbReference type="Proteomes" id="UP000052012"/>
    </source>
</evidence>
<comment type="subunit">
    <text evidence="2">Heterodimer of SbcC and SbcD.</text>
</comment>
<dbReference type="Pfam" id="PF13166">
    <property type="entry name" value="AAA_13"/>
    <property type="match status" value="1"/>
</dbReference>
<organism evidence="5 6">
    <name type="scientific">Apilactobacillus ozensis DSM 23829 = JCM 17196</name>
    <dbReference type="NCBI Taxonomy" id="1423781"/>
    <lineage>
        <taxon>Bacteria</taxon>
        <taxon>Bacillati</taxon>
        <taxon>Bacillota</taxon>
        <taxon>Bacilli</taxon>
        <taxon>Lactobacillales</taxon>
        <taxon>Lactobacillaceae</taxon>
        <taxon>Apilactobacillus</taxon>
    </lineage>
</organism>
<dbReference type="AlphaFoldDB" id="A0A0R2AWC2"/>